<dbReference type="EMBL" id="KK365138">
    <property type="protein sequence ID" value="KCZ81711.1"/>
    <property type="molecule type" value="Genomic_DNA"/>
</dbReference>
<gene>
    <name evidence="5" type="ORF">H312_00889</name>
</gene>
<dbReference type="PANTHER" id="PTHR11593:SF10">
    <property type="entry name" value="60S RIBOSOMAL PROTEIN L17"/>
    <property type="match status" value="1"/>
</dbReference>
<dbReference type="SUPFAM" id="SSF54843">
    <property type="entry name" value="Ribosomal protein L22"/>
    <property type="match status" value="1"/>
</dbReference>
<dbReference type="STRING" id="1288291.A0A059F431"/>
<keyword evidence="3 4" id="KW-0687">Ribonucleoprotein</keyword>
<evidence type="ECO:0000256" key="4">
    <source>
        <dbReference type="RuleBase" id="RU004005"/>
    </source>
</evidence>
<evidence type="ECO:0000313" key="6">
    <source>
        <dbReference type="Proteomes" id="UP000030655"/>
    </source>
</evidence>
<name>A0A059F431_9MICR</name>
<dbReference type="Proteomes" id="UP000030655">
    <property type="component" value="Unassembled WGS sequence"/>
</dbReference>
<dbReference type="InterPro" id="IPR005721">
    <property type="entry name" value="Ribosomal_uL22_euk/arc"/>
</dbReference>
<dbReference type="GO" id="GO:0022625">
    <property type="term" value="C:cytosolic large ribosomal subunit"/>
    <property type="evidence" value="ECO:0007669"/>
    <property type="project" value="TreeGrafter"/>
</dbReference>
<dbReference type="CDD" id="cd00336">
    <property type="entry name" value="Ribosomal_L22"/>
    <property type="match status" value="1"/>
</dbReference>
<organism evidence="5 6">
    <name type="scientific">Anncaliia algerae PRA339</name>
    <dbReference type="NCBI Taxonomy" id="1288291"/>
    <lineage>
        <taxon>Eukaryota</taxon>
        <taxon>Fungi</taxon>
        <taxon>Fungi incertae sedis</taxon>
        <taxon>Microsporidia</taxon>
        <taxon>Tubulinosematoidea</taxon>
        <taxon>Tubulinosematidae</taxon>
        <taxon>Anncaliia</taxon>
    </lineage>
</organism>
<dbReference type="GO" id="GO:0002181">
    <property type="term" value="P:cytoplasmic translation"/>
    <property type="evidence" value="ECO:0007669"/>
    <property type="project" value="TreeGrafter"/>
</dbReference>
<evidence type="ECO:0000256" key="3">
    <source>
        <dbReference type="ARBA" id="ARBA00023274"/>
    </source>
</evidence>
<dbReference type="PANTHER" id="PTHR11593">
    <property type="entry name" value="60S RIBOSOMAL PROTEIN L17"/>
    <property type="match status" value="1"/>
</dbReference>
<protein>
    <submittedName>
        <fullName evidence="5">Ribosomal protein L22</fullName>
    </submittedName>
</protein>
<evidence type="ECO:0000313" key="5">
    <source>
        <dbReference type="EMBL" id="KCZ81711.1"/>
    </source>
</evidence>
<dbReference type="Pfam" id="PF00237">
    <property type="entry name" value="Ribosomal_L22"/>
    <property type="match status" value="1"/>
</dbReference>
<comment type="similarity">
    <text evidence="1 4">Belongs to the universal ribosomal protein uL22 family.</text>
</comment>
<dbReference type="InterPro" id="IPR001063">
    <property type="entry name" value="Ribosomal_uL22"/>
</dbReference>
<dbReference type="Gene3D" id="3.90.470.10">
    <property type="entry name" value="Ribosomal protein L22/L17"/>
    <property type="match status" value="1"/>
</dbReference>
<keyword evidence="2 4" id="KW-0689">Ribosomal protein</keyword>
<proteinExistence type="inferred from homology"/>
<reference evidence="5 6" key="2">
    <citation type="submission" date="2014-03" db="EMBL/GenBank/DDBJ databases">
        <title>The Genome Sequence of Anncaliia algerae insect isolate PRA339.</title>
        <authorList>
            <consortium name="The Broad Institute Genome Sequencing Platform"/>
            <consortium name="The Broad Institute Genome Sequencing Center for Infectious Disease"/>
            <person name="Cuomo C."/>
            <person name="Becnel J."/>
            <person name="Sanscrainte N."/>
            <person name="Walker B."/>
            <person name="Young S.K."/>
            <person name="Zeng Q."/>
            <person name="Gargeya S."/>
            <person name="Fitzgerald M."/>
            <person name="Haas B."/>
            <person name="Abouelleil A."/>
            <person name="Alvarado L."/>
            <person name="Arachchi H.M."/>
            <person name="Berlin A.M."/>
            <person name="Chapman S.B."/>
            <person name="Dewar J."/>
            <person name="Goldberg J."/>
            <person name="Griggs A."/>
            <person name="Gujja S."/>
            <person name="Hansen M."/>
            <person name="Howarth C."/>
            <person name="Imamovic A."/>
            <person name="Larimer J."/>
            <person name="McCowan C."/>
            <person name="Murphy C."/>
            <person name="Neiman D."/>
            <person name="Pearson M."/>
            <person name="Priest M."/>
            <person name="Roberts A."/>
            <person name="Saif S."/>
            <person name="Shea T."/>
            <person name="Sisk P."/>
            <person name="Sykes S."/>
            <person name="Wortman J."/>
            <person name="Nusbaum C."/>
            <person name="Birren B."/>
        </authorList>
    </citation>
    <scope>NUCLEOTIDE SEQUENCE [LARGE SCALE GENOMIC DNA]</scope>
    <source>
        <strain evidence="5 6">PRA339</strain>
    </source>
</reference>
<sequence>MSRYQHTITDPANTVKSQIKDARVSFKNTRETSRVIQGLKINKAITYLNAVIKKEKCVPMRRYARGVSRTSQAKEFHTDRGRWPVKSCEFFLKLLKNLKANAKFREIDENELVLESVTVNKAKVIHGRLYRAYGRVNAFDSHPCHIQIVAKVIKENVPMISEEEKQKIIKSN</sequence>
<evidence type="ECO:0000256" key="1">
    <source>
        <dbReference type="ARBA" id="ARBA00009451"/>
    </source>
</evidence>
<dbReference type="NCBIfam" id="TIGR01038">
    <property type="entry name" value="uL22_arch_euk"/>
    <property type="match status" value="1"/>
</dbReference>
<dbReference type="GO" id="GO:0003735">
    <property type="term" value="F:structural constituent of ribosome"/>
    <property type="evidence" value="ECO:0007669"/>
    <property type="project" value="InterPro"/>
</dbReference>
<accession>A0A059F431</accession>
<evidence type="ECO:0000256" key="2">
    <source>
        <dbReference type="ARBA" id="ARBA00022980"/>
    </source>
</evidence>
<dbReference type="VEuPathDB" id="MicrosporidiaDB:H312_00889"/>
<keyword evidence="6" id="KW-1185">Reference proteome</keyword>
<dbReference type="AlphaFoldDB" id="A0A059F431"/>
<dbReference type="InterPro" id="IPR036394">
    <property type="entry name" value="Ribosomal_uL22_sf"/>
</dbReference>
<dbReference type="HOGENOM" id="CLU_083987_0_1_1"/>
<dbReference type="OrthoDB" id="10254664at2759"/>
<reference evidence="6" key="1">
    <citation type="submission" date="2013-02" db="EMBL/GenBank/DDBJ databases">
        <authorList>
            <consortium name="The Broad Institute Genome Sequencing Platform"/>
            <person name="Cuomo C."/>
            <person name="Becnel J."/>
            <person name="Sanscrainte N."/>
            <person name="Walker B."/>
            <person name="Young S.K."/>
            <person name="Zeng Q."/>
            <person name="Gargeya S."/>
            <person name="Fitzgerald M."/>
            <person name="Haas B."/>
            <person name="Abouelleil A."/>
            <person name="Alvarado L."/>
            <person name="Arachchi H.M."/>
            <person name="Berlin A.M."/>
            <person name="Chapman S.B."/>
            <person name="Dewar J."/>
            <person name="Goldberg J."/>
            <person name="Griggs A."/>
            <person name="Gujja S."/>
            <person name="Hansen M."/>
            <person name="Howarth C."/>
            <person name="Imamovic A."/>
            <person name="Larimer J."/>
            <person name="McCowan C."/>
            <person name="Murphy C."/>
            <person name="Neiman D."/>
            <person name="Pearson M."/>
            <person name="Priest M."/>
            <person name="Roberts A."/>
            <person name="Saif S."/>
            <person name="Shea T."/>
            <person name="Sisk P."/>
            <person name="Sykes S."/>
            <person name="Wortman J."/>
            <person name="Nusbaum C."/>
            <person name="Birren B."/>
        </authorList>
    </citation>
    <scope>NUCLEOTIDE SEQUENCE [LARGE SCALE GENOMIC DNA]</scope>
    <source>
        <strain evidence="6">PRA339</strain>
    </source>
</reference>